<protein>
    <submittedName>
        <fullName evidence="1">Uncharacterized protein</fullName>
    </submittedName>
</protein>
<accession>A0A6C0JBI8</accession>
<dbReference type="AlphaFoldDB" id="A0A6C0JBI8"/>
<evidence type="ECO:0000313" key="1">
    <source>
        <dbReference type="EMBL" id="QHU02683.1"/>
    </source>
</evidence>
<sequence>MYYNIHHKVEYKSAIDELQNDLYQQQFLAAFNVTDYDEHIISSSLSHIIKDLKCDVLFDKLISKVVGHNVLSENIEDSFVFLFSYDYFEDFHKVLNHFYLDGVLSQELVDNITVSS</sequence>
<dbReference type="EMBL" id="MN740361">
    <property type="protein sequence ID" value="QHU02683.1"/>
    <property type="molecule type" value="Genomic_DNA"/>
</dbReference>
<reference evidence="1" key="1">
    <citation type="journal article" date="2020" name="Nature">
        <title>Giant virus diversity and host interactions through global metagenomics.</title>
        <authorList>
            <person name="Schulz F."/>
            <person name="Roux S."/>
            <person name="Paez-Espino D."/>
            <person name="Jungbluth S."/>
            <person name="Walsh D.A."/>
            <person name="Denef V.J."/>
            <person name="McMahon K.D."/>
            <person name="Konstantinidis K.T."/>
            <person name="Eloe-Fadrosh E.A."/>
            <person name="Kyrpides N.C."/>
            <person name="Woyke T."/>
        </authorList>
    </citation>
    <scope>NUCLEOTIDE SEQUENCE</scope>
    <source>
        <strain evidence="1">GVMAG-M-3300025880-76</strain>
    </source>
</reference>
<proteinExistence type="predicted"/>
<organism evidence="1">
    <name type="scientific">viral metagenome</name>
    <dbReference type="NCBI Taxonomy" id="1070528"/>
    <lineage>
        <taxon>unclassified sequences</taxon>
        <taxon>metagenomes</taxon>
        <taxon>organismal metagenomes</taxon>
    </lineage>
</organism>
<name>A0A6C0JBI8_9ZZZZ</name>